<proteinExistence type="inferred from homology"/>
<dbReference type="GO" id="GO:0016987">
    <property type="term" value="F:sigma factor activity"/>
    <property type="evidence" value="ECO:0007669"/>
    <property type="project" value="UniProtKB-KW"/>
</dbReference>
<dbReference type="PANTHER" id="PTHR43133">
    <property type="entry name" value="RNA POLYMERASE ECF-TYPE SIGMA FACTO"/>
    <property type="match status" value="1"/>
</dbReference>
<comment type="similarity">
    <text evidence="1">Belongs to the sigma-70 factor family. ECF subfamily.</text>
</comment>
<accession>A0A255E7I8</accession>
<dbReference type="InterPro" id="IPR013325">
    <property type="entry name" value="RNA_pol_sigma_r2"/>
</dbReference>
<dbReference type="AlphaFoldDB" id="A0A255E7I8"/>
<dbReference type="InterPro" id="IPR007627">
    <property type="entry name" value="RNA_pol_sigma70_r2"/>
</dbReference>
<dbReference type="InterPro" id="IPR039425">
    <property type="entry name" value="RNA_pol_sigma-70-like"/>
</dbReference>
<name>A0A255E7I8_9ACTN</name>
<evidence type="ECO:0000256" key="2">
    <source>
        <dbReference type="ARBA" id="ARBA00023015"/>
    </source>
</evidence>
<gene>
    <name evidence="8" type="ORF">CGZ92_13615</name>
</gene>
<keyword evidence="4" id="KW-0238">DNA-binding</keyword>
<dbReference type="PANTHER" id="PTHR43133:SF50">
    <property type="entry name" value="ECF RNA POLYMERASE SIGMA FACTOR SIGM"/>
    <property type="match status" value="1"/>
</dbReference>
<dbReference type="GO" id="GO:0003677">
    <property type="term" value="F:DNA binding"/>
    <property type="evidence" value="ECO:0007669"/>
    <property type="project" value="UniProtKB-KW"/>
</dbReference>
<dbReference type="GO" id="GO:0006352">
    <property type="term" value="P:DNA-templated transcription initiation"/>
    <property type="evidence" value="ECO:0007669"/>
    <property type="project" value="InterPro"/>
</dbReference>
<feature type="domain" description="RNA polymerase sigma factor 70 region 4 type 2" evidence="7">
    <location>
        <begin position="103"/>
        <end position="154"/>
    </location>
</feature>
<feature type="domain" description="RNA polymerase sigma-70 region 2" evidence="6">
    <location>
        <begin position="13"/>
        <end position="76"/>
    </location>
</feature>
<evidence type="ECO:0000313" key="8">
    <source>
        <dbReference type="EMBL" id="OYN84083.1"/>
    </source>
</evidence>
<sequence length="170" mass="18959">MARDEEAYLAFVDTSASRLRRMAYLMCGDWQIAEDHTQEALIRMYVKWNRVEESGRLAYARRVLTRIIIDESRKARHKRERTGDLEDRPASREADAAVADNVDLQRALASLPARQRACVVLRFVDDLSVADTASAMNTSQGTVKSQTAKALEHLRSVLSPSLLPAVGASA</sequence>
<comment type="caution">
    <text evidence="8">The sequence shown here is derived from an EMBL/GenBank/DDBJ whole genome shotgun (WGS) entry which is preliminary data.</text>
</comment>
<organism evidence="8 9">
    <name type="scientific">Parenemella sanctibonifatiensis</name>
    <dbReference type="NCBI Taxonomy" id="2016505"/>
    <lineage>
        <taxon>Bacteria</taxon>
        <taxon>Bacillati</taxon>
        <taxon>Actinomycetota</taxon>
        <taxon>Actinomycetes</taxon>
        <taxon>Propionibacteriales</taxon>
        <taxon>Propionibacteriaceae</taxon>
        <taxon>Parenemella</taxon>
    </lineage>
</organism>
<dbReference type="InterPro" id="IPR036388">
    <property type="entry name" value="WH-like_DNA-bd_sf"/>
</dbReference>
<dbReference type="Pfam" id="PF04542">
    <property type="entry name" value="Sigma70_r2"/>
    <property type="match status" value="1"/>
</dbReference>
<dbReference type="RefSeq" id="WP_094451914.1">
    <property type="nucleotide sequence ID" value="NZ_NMVI01000029.1"/>
</dbReference>
<reference evidence="8 9" key="1">
    <citation type="submission" date="2017-07" db="EMBL/GenBank/DDBJ databases">
        <title>Draft whole genome sequences of clinical Proprionibacteriaceae strains.</title>
        <authorList>
            <person name="Bernier A.-M."/>
            <person name="Bernard K."/>
            <person name="Domingo M.-C."/>
        </authorList>
    </citation>
    <scope>NUCLEOTIDE SEQUENCE [LARGE SCALE GENOMIC DNA]</scope>
    <source>
        <strain evidence="8 9">NML 160184</strain>
    </source>
</reference>
<dbReference type="EMBL" id="NMVI01000029">
    <property type="protein sequence ID" value="OYN84083.1"/>
    <property type="molecule type" value="Genomic_DNA"/>
</dbReference>
<dbReference type="SUPFAM" id="SSF88946">
    <property type="entry name" value="Sigma2 domain of RNA polymerase sigma factors"/>
    <property type="match status" value="1"/>
</dbReference>
<evidence type="ECO:0000259" key="6">
    <source>
        <dbReference type="Pfam" id="PF04542"/>
    </source>
</evidence>
<evidence type="ECO:0000259" key="7">
    <source>
        <dbReference type="Pfam" id="PF08281"/>
    </source>
</evidence>
<evidence type="ECO:0000256" key="4">
    <source>
        <dbReference type="ARBA" id="ARBA00023125"/>
    </source>
</evidence>
<dbReference type="InterPro" id="IPR014284">
    <property type="entry name" value="RNA_pol_sigma-70_dom"/>
</dbReference>
<evidence type="ECO:0000313" key="9">
    <source>
        <dbReference type="Proteomes" id="UP000216533"/>
    </source>
</evidence>
<protein>
    <submittedName>
        <fullName evidence="8">SigE family RNA polymerase sigma factor</fullName>
    </submittedName>
</protein>
<evidence type="ECO:0000256" key="5">
    <source>
        <dbReference type="ARBA" id="ARBA00023163"/>
    </source>
</evidence>
<evidence type="ECO:0000256" key="3">
    <source>
        <dbReference type="ARBA" id="ARBA00023082"/>
    </source>
</evidence>
<dbReference type="NCBIfam" id="TIGR02937">
    <property type="entry name" value="sigma70-ECF"/>
    <property type="match status" value="1"/>
</dbReference>
<dbReference type="SUPFAM" id="SSF88659">
    <property type="entry name" value="Sigma3 and sigma4 domains of RNA polymerase sigma factors"/>
    <property type="match status" value="1"/>
</dbReference>
<evidence type="ECO:0000256" key="1">
    <source>
        <dbReference type="ARBA" id="ARBA00010641"/>
    </source>
</evidence>
<dbReference type="CDD" id="cd06171">
    <property type="entry name" value="Sigma70_r4"/>
    <property type="match status" value="1"/>
</dbReference>
<dbReference type="InterPro" id="IPR013249">
    <property type="entry name" value="RNA_pol_sigma70_r4_t2"/>
</dbReference>
<dbReference type="Gene3D" id="1.10.10.10">
    <property type="entry name" value="Winged helix-like DNA-binding domain superfamily/Winged helix DNA-binding domain"/>
    <property type="match status" value="1"/>
</dbReference>
<keyword evidence="5" id="KW-0804">Transcription</keyword>
<keyword evidence="2" id="KW-0805">Transcription regulation</keyword>
<keyword evidence="3" id="KW-0731">Sigma factor</keyword>
<dbReference type="Proteomes" id="UP000216533">
    <property type="component" value="Unassembled WGS sequence"/>
</dbReference>
<dbReference type="Gene3D" id="1.10.1740.10">
    <property type="match status" value="1"/>
</dbReference>
<dbReference type="Pfam" id="PF08281">
    <property type="entry name" value="Sigma70_r4_2"/>
    <property type="match status" value="1"/>
</dbReference>
<dbReference type="InterPro" id="IPR013324">
    <property type="entry name" value="RNA_pol_sigma_r3/r4-like"/>
</dbReference>